<organism evidence="3 5">
    <name type="scientific">Methanobacterium veterum</name>
    <dbReference type="NCBI Taxonomy" id="408577"/>
    <lineage>
        <taxon>Archaea</taxon>
        <taxon>Methanobacteriati</taxon>
        <taxon>Methanobacteriota</taxon>
        <taxon>Methanomada group</taxon>
        <taxon>Methanobacteria</taxon>
        <taxon>Methanobacteriales</taxon>
        <taxon>Methanobacteriaceae</taxon>
        <taxon>Methanobacterium</taxon>
    </lineage>
</organism>
<dbReference type="EMBL" id="JAPVER010000018">
    <property type="protein sequence ID" value="MCZ3364282.1"/>
    <property type="molecule type" value="Genomic_DNA"/>
</dbReference>
<gene>
    <name evidence="4" type="ORF">O3H35_05245</name>
    <name evidence="3" type="ORF">O3H54_00165</name>
</gene>
<feature type="transmembrane region" description="Helical" evidence="1">
    <location>
        <begin position="225"/>
        <end position="247"/>
    </location>
</feature>
<keyword evidence="5" id="KW-1185">Reference proteome</keyword>
<dbReference type="RefSeq" id="WP_084689171.1">
    <property type="nucleotide sequence ID" value="NZ_JAPVER010000018.1"/>
</dbReference>
<proteinExistence type="predicted"/>
<feature type="domain" description="Glycosyltransferase 2-like" evidence="2">
    <location>
        <begin position="6"/>
        <end position="157"/>
    </location>
</feature>
<dbReference type="InterPro" id="IPR029044">
    <property type="entry name" value="Nucleotide-diphossugar_trans"/>
</dbReference>
<comment type="caution">
    <text evidence="3">The sequence shown here is derived from an EMBL/GenBank/DDBJ whole genome shotgun (WGS) entry which is preliminary data.</text>
</comment>
<evidence type="ECO:0000313" key="5">
    <source>
        <dbReference type="Proteomes" id="UP001068021"/>
    </source>
</evidence>
<dbReference type="Proteomes" id="UP001068021">
    <property type="component" value="Unassembled WGS sequence"/>
</dbReference>
<name>A0A9E4ZR87_9EURY</name>
<dbReference type="PANTHER" id="PTHR48090">
    <property type="entry name" value="UNDECAPRENYL-PHOSPHATE 4-DEOXY-4-FORMAMIDO-L-ARABINOSE TRANSFERASE-RELATED"/>
    <property type="match status" value="1"/>
</dbReference>
<evidence type="ECO:0000256" key="1">
    <source>
        <dbReference type="SAM" id="Phobius"/>
    </source>
</evidence>
<dbReference type="EMBL" id="JAPVES010000030">
    <property type="protein sequence ID" value="MCZ3372029.1"/>
    <property type="molecule type" value="Genomic_DNA"/>
</dbReference>
<keyword evidence="1" id="KW-0812">Transmembrane</keyword>
<dbReference type="FunFam" id="3.90.550.10:FF:000129">
    <property type="entry name" value="Glycosyltransferase family 2 protein"/>
    <property type="match status" value="1"/>
</dbReference>
<protein>
    <submittedName>
        <fullName evidence="3">Glycosyltransferase family 2 protein</fullName>
    </submittedName>
</protein>
<dbReference type="Proteomes" id="UP001074446">
    <property type="component" value="Unassembled WGS sequence"/>
</dbReference>
<keyword evidence="1" id="KW-0472">Membrane</keyword>
<dbReference type="SUPFAM" id="SSF53448">
    <property type="entry name" value="Nucleotide-diphospho-sugar transferases"/>
    <property type="match status" value="1"/>
</dbReference>
<dbReference type="CDD" id="cd04179">
    <property type="entry name" value="DPM_DPG-synthase_like"/>
    <property type="match status" value="1"/>
</dbReference>
<keyword evidence="1" id="KW-1133">Transmembrane helix</keyword>
<evidence type="ECO:0000259" key="2">
    <source>
        <dbReference type="Pfam" id="PF00535"/>
    </source>
</evidence>
<dbReference type="InterPro" id="IPR001173">
    <property type="entry name" value="Glyco_trans_2-like"/>
</dbReference>
<dbReference type="InterPro" id="IPR050256">
    <property type="entry name" value="Glycosyltransferase_2"/>
</dbReference>
<dbReference type="Gene3D" id="3.90.550.10">
    <property type="entry name" value="Spore Coat Polysaccharide Biosynthesis Protein SpsA, Chain A"/>
    <property type="match status" value="1"/>
</dbReference>
<reference evidence="3" key="1">
    <citation type="submission" date="2022-12" db="EMBL/GenBank/DDBJ databases">
        <title>Reclassification of two methanogenic archaea species isolated from the Kolyma lowland permafrost.</title>
        <authorList>
            <person name="Trubitsyn V.E."/>
            <person name="Rivkina E.M."/>
            <person name="Shcherbakova V.A."/>
        </authorList>
    </citation>
    <scope>NUCLEOTIDE SEQUENCE</scope>
    <source>
        <strain evidence="3">M2</strain>
        <strain evidence="4">MK4</strain>
    </source>
</reference>
<evidence type="ECO:0000313" key="4">
    <source>
        <dbReference type="EMBL" id="MCZ3372029.1"/>
    </source>
</evidence>
<feature type="transmembrane region" description="Helical" evidence="1">
    <location>
        <begin position="259"/>
        <end position="281"/>
    </location>
</feature>
<accession>A0A9E4ZR87</accession>
<dbReference type="Pfam" id="PF00535">
    <property type="entry name" value="Glycos_transf_2"/>
    <property type="match status" value="1"/>
</dbReference>
<evidence type="ECO:0000313" key="3">
    <source>
        <dbReference type="EMBL" id="MCZ3364282.1"/>
    </source>
</evidence>
<dbReference type="PANTHER" id="PTHR48090:SF7">
    <property type="entry name" value="RFBJ PROTEIN"/>
    <property type="match status" value="1"/>
</dbReference>
<dbReference type="AlphaFoldDB" id="A0A9E4ZR87"/>
<sequence>MTKITAILPAYNEEVSLGSVVLNTKKYVDNVIVVDDGSKDSTVEIAKLAGAEVISHPSNKGKGAALKTGFEIAKTSEIIVTIDSDGQHDPNEIPKLVAPIINGEADIVNGSRYINGNKKDTPSYRRVGQTVLDKATNLGCGLEITDSQSGYRAFARHAIPVFRFSSVDFGIESEMLMDAANAGLRIKEVEINVRYDVDGSTKHPVSHGIGVLMRVINDLEFQRPLYYFTLPGAIIVITGVVLGLLFFGDYLGGGTRSLLPTILAIMMTMVGGFLAFTGIILDSMTRMINRVVNDPNYDIRAGEISSTKVKQQGK</sequence>